<dbReference type="EMBL" id="RXLQ01000007">
    <property type="protein sequence ID" value="RSZ58222.1"/>
    <property type="molecule type" value="Genomic_DNA"/>
</dbReference>
<organism evidence="2 3">
    <name type="scientific">Massilia atriviolacea</name>
    <dbReference type="NCBI Taxonomy" id="2495579"/>
    <lineage>
        <taxon>Bacteria</taxon>
        <taxon>Pseudomonadati</taxon>
        <taxon>Pseudomonadota</taxon>
        <taxon>Betaproteobacteria</taxon>
        <taxon>Burkholderiales</taxon>
        <taxon>Oxalobacteraceae</taxon>
        <taxon>Telluria group</taxon>
        <taxon>Massilia</taxon>
    </lineage>
</organism>
<dbReference type="AlphaFoldDB" id="A0A430HL44"/>
<dbReference type="SUPFAM" id="SSF48452">
    <property type="entry name" value="TPR-like"/>
    <property type="match status" value="1"/>
</dbReference>
<proteinExistence type="predicted"/>
<dbReference type="Pfam" id="PF13374">
    <property type="entry name" value="TPR_10"/>
    <property type="match status" value="1"/>
</dbReference>
<reference evidence="2 3" key="1">
    <citation type="submission" date="2018-12" db="EMBL/GenBank/DDBJ databases">
        <authorList>
            <person name="Yang E."/>
        </authorList>
    </citation>
    <scope>NUCLEOTIDE SEQUENCE [LARGE SCALE GENOMIC DNA]</scope>
    <source>
        <strain evidence="2 3">SOD</strain>
    </source>
</reference>
<evidence type="ECO:0000313" key="3">
    <source>
        <dbReference type="Proteomes" id="UP000278085"/>
    </source>
</evidence>
<name>A0A430HL44_9BURK</name>
<evidence type="ECO:0000313" key="2">
    <source>
        <dbReference type="EMBL" id="RSZ58222.1"/>
    </source>
</evidence>
<keyword evidence="3" id="KW-1185">Reference proteome</keyword>
<protein>
    <submittedName>
        <fullName evidence="2">Tetratricopeptide repeat protein</fullName>
    </submittedName>
</protein>
<dbReference type="Pfam" id="PF13424">
    <property type="entry name" value="TPR_12"/>
    <property type="match status" value="1"/>
</dbReference>
<keyword evidence="1" id="KW-0732">Signal</keyword>
<gene>
    <name evidence="2" type="ORF">EJB06_14765</name>
</gene>
<dbReference type="OrthoDB" id="8770519at2"/>
<sequence length="440" mass="46763">MLYNVARPSFRNVALMLTPRLLPLASVLLCALGLAACSTEPVRTPEVQLTEEPGEAGPRCSGADCCSDAEALEFAPQRQYCSALALDNEGKGPASSSALKEAIAGARAEKIRTHDASGVLCHAYALEAQRAGDRGDAAAARTGLAAAVQACRAGFGNESDQAAQALLDSAEQRMQMKELDKVQADIGAVLAQARKNANAQIEADATDALGRLMGIGGDLAGERRLLNEGMEMRRKAYGENSYQAGMSYVNLGGSYMRQNDNPAGRAWYERAIAVYGATLGMADPVTLEVRAAHAMSYSAERNHKRAQELLEAMLPQAVQAYGAQSEDTVAILNDIGNMLQHQGQSPAALLRFEEVLAIRRATMPNSVKHGRSALLAATLKRKTGGGCGASTALDAEVRRIAAQLEASAARDEEARSYVRDAHDFVQQCALPAPRGARKHK</sequence>
<evidence type="ECO:0000256" key="1">
    <source>
        <dbReference type="SAM" id="SignalP"/>
    </source>
</evidence>
<comment type="caution">
    <text evidence="2">The sequence shown here is derived from an EMBL/GenBank/DDBJ whole genome shotgun (WGS) entry which is preliminary data.</text>
</comment>
<feature type="signal peptide" evidence="1">
    <location>
        <begin position="1"/>
        <end position="35"/>
    </location>
</feature>
<accession>A0A430HL44</accession>
<dbReference type="Proteomes" id="UP000278085">
    <property type="component" value="Unassembled WGS sequence"/>
</dbReference>
<feature type="chain" id="PRO_5019469443" evidence="1">
    <location>
        <begin position="36"/>
        <end position="440"/>
    </location>
</feature>
<dbReference type="InterPro" id="IPR011990">
    <property type="entry name" value="TPR-like_helical_dom_sf"/>
</dbReference>
<dbReference type="Gene3D" id="1.25.40.10">
    <property type="entry name" value="Tetratricopeptide repeat domain"/>
    <property type="match status" value="1"/>
</dbReference>